<comment type="caution">
    <text evidence="11">The sequence shown here is derived from an EMBL/GenBank/DDBJ whole genome shotgun (WGS) entry which is preliminary data.</text>
</comment>
<feature type="region of interest" description="Disordered" evidence="7">
    <location>
        <begin position="1"/>
        <end position="23"/>
    </location>
</feature>
<keyword evidence="4 11" id="KW-0067">ATP-binding</keyword>
<dbReference type="PROSITE" id="PS50929">
    <property type="entry name" value="ABC_TM1F"/>
    <property type="match status" value="1"/>
</dbReference>
<evidence type="ECO:0000313" key="12">
    <source>
        <dbReference type="Proteomes" id="UP001596378"/>
    </source>
</evidence>
<dbReference type="EMBL" id="JBHTAI010000002">
    <property type="protein sequence ID" value="MFC7147508.1"/>
    <property type="molecule type" value="Genomic_DNA"/>
</dbReference>
<proteinExistence type="predicted"/>
<dbReference type="InterPro" id="IPR017871">
    <property type="entry name" value="ABC_transporter-like_CS"/>
</dbReference>
<dbReference type="PROSITE" id="PS50893">
    <property type="entry name" value="ABC_TRANSPORTER_2"/>
    <property type="match status" value="1"/>
</dbReference>
<dbReference type="Pfam" id="PF00664">
    <property type="entry name" value="ABC_membrane"/>
    <property type="match status" value="1"/>
</dbReference>
<dbReference type="CDD" id="cd03254">
    <property type="entry name" value="ABCC_Glucan_exporter_like"/>
    <property type="match status" value="1"/>
</dbReference>
<dbReference type="Gene3D" id="3.40.50.300">
    <property type="entry name" value="P-loop containing nucleotide triphosphate hydrolases"/>
    <property type="match status" value="1"/>
</dbReference>
<reference evidence="12" key="1">
    <citation type="journal article" date="2019" name="Int. J. Syst. Evol. Microbiol.">
        <title>The Global Catalogue of Microorganisms (GCM) 10K type strain sequencing project: providing services to taxonomists for standard genome sequencing and annotation.</title>
        <authorList>
            <consortium name="The Broad Institute Genomics Platform"/>
            <consortium name="The Broad Institute Genome Sequencing Center for Infectious Disease"/>
            <person name="Wu L."/>
            <person name="Ma J."/>
        </authorList>
    </citation>
    <scope>NUCLEOTIDE SEQUENCE [LARGE SCALE GENOMIC DNA]</scope>
    <source>
        <strain evidence="12">KCTC 12907</strain>
    </source>
</reference>
<feature type="domain" description="ABC transporter" evidence="9">
    <location>
        <begin position="384"/>
        <end position="618"/>
    </location>
</feature>
<name>A0ABW2F6U1_9BACL</name>
<organism evidence="11 12">
    <name type="scientific">Cohnella cellulosilytica</name>
    <dbReference type="NCBI Taxonomy" id="986710"/>
    <lineage>
        <taxon>Bacteria</taxon>
        <taxon>Bacillati</taxon>
        <taxon>Bacillota</taxon>
        <taxon>Bacilli</taxon>
        <taxon>Bacillales</taxon>
        <taxon>Paenibacillaceae</taxon>
        <taxon>Cohnella</taxon>
    </lineage>
</organism>
<evidence type="ECO:0000256" key="5">
    <source>
        <dbReference type="ARBA" id="ARBA00022989"/>
    </source>
</evidence>
<evidence type="ECO:0000259" key="9">
    <source>
        <dbReference type="PROSITE" id="PS50893"/>
    </source>
</evidence>
<evidence type="ECO:0000313" key="11">
    <source>
        <dbReference type="EMBL" id="MFC7147508.1"/>
    </source>
</evidence>
<protein>
    <submittedName>
        <fullName evidence="11">ABC transporter ATP-binding protein</fullName>
    </submittedName>
</protein>
<evidence type="ECO:0000256" key="4">
    <source>
        <dbReference type="ARBA" id="ARBA00022840"/>
    </source>
</evidence>
<dbReference type="SUPFAM" id="SSF90123">
    <property type="entry name" value="ABC transporter transmembrane region"/>
    <property type="match status" value="1"/>
</dbReference>
<keyword evidence="2 8" id="KW-0812">Transmembrane</keyword>
<accession>A0ABW2F6U1</accession>
<dbReference type="InterPro" id="IPR027417">
    <property type="entry name" value="P-loop_NTPase"/>
</dbReference>
<evidence type="ECO:0000256" key="7">
    <source>
        <dbReference type="SAM" id="MobiDB-lite"/>
    </source>
</evidence>
<dbReference type="SMART" id="SM00382">
    <property type="entry name" value="AAA"/>
    <property type="match status" value="1"/>
</dbReference>
<dbReference type="PANTHER" id="PTHR43394">
    <property type="entry name" value="ATP-DEPENDENT PERMEASE MDL1, MITOCHONDRIAL"/>
    <property type="match status" value="1"/>
</dbReference>
<feature type="transmembrane region" description="Helical" evidence="8">
    <location>
        <begin position="102"/>
        <end position="122"/>
    </location>
</feature>
<keyword evidence="6 8" id="KW-0472">Membrane</keyword>
<dbReference type="InterPro" id="IPR003593">
    <property type="entry name" value="AAA+_ATPase"/>
</dbReference>
<feature type="transmembrane region" description="Helical" evidence="8">
    <location>
        <begin position="299"/>
        <end position="317"/>
    </location>
</feature>
<sequence length="630" mass="68755">MSESRGKMPGRGPGGPGMGPGMGGMGMPVQKAKNFKGTLRRLMGYLRPQRAKLLAVLFTAILSTAFAIYSPKVLGEATTKLFAGMMGKIQGDPNATFDLPGIWQIVLFLAALYLISALFSYIQQFLMAGVAQKTVYGLRNEVNDKLAKLPLKYFDGRTHGEILSRAVNDVDNISNTLQQSLTQLITSLITIIGVIIMMLTISPWLTLILLLTLPLSLIVIRGAASRSQKYFKTQQMELGQLNGHVEEMYSGHKIVKAYGQEENSVAKFDGINERLYESGWKAQFVSGNIMPLMNMVSNVGYVFISVVGGIMVARGSITIGNIQAFIQYARQFSMPLVQTANIANVIQSTIASAERVFELLDEAEEIPEASADRAVSLTSPRGDVAMHGVDFGYKEDAMLIEKMDIDVRSGQTVAIVGPTGAGKTTLVNLLMRFYEVNGGSITIDGTDITRMKRGHLRSLFGMVLQDTWLFNGTIRDNIAYGRIGATEEEIVEAAKAAHADHFIRTLPDGYDTVLNEEASNLSQGQKQLLTIARAILADPAILILDEATSSVDTRTEIHIQKAMNELMKGRTSFVIAHRLSTIRDADLILVMNHGSIIEKGTHAELLSQDGFYADLYYSQFTGGSVKASVG</sequence>
<evidence type="ECO:0000256" key="8">
    <source>
        <dbReference type="SAM" id="Phobius"/>
    </source>
</evidence>
<keyword evidence="5 8" id="KW-1133">Transmembrane helix</keyword>
<feature type="domain" description="ABC transmembrane type-1" evidence="10">
    <location>
        <begin position="54"/>
        <end position="348"/>
    </location>
</feature>
<dbReference type="PROSITE" id="PS00211">
    <property type="entry name" value="ABC_TRANSPORTER_1"/>
    <property type="match status" value="1"/>
</dbReference>
<dbReference type="InterPro" id="IPR039421">
    <property type="entry name" value="Type_1_exporter"/>
</dbReference>
<dbReference type="GO" id="GO:0005524">
    <property type="term" value="F:ATP binding"/>
    <property type="evidence" value="ECO:0007669"/>
    <property type="project" value="UniProtKB-KW"/>
</dbReference>
<dbReference type="Proteomes" id="UP001596378">
    <property type="component" value="Unassembled WGS sequence"/>
</dbReference>
<feature type="compositionally biased region" description="Gly residues" evidence="7">
    <location>
        <begin position="9"/>
        <end position="23"/>
    </location>
</feature>
<dbReference type="CDD" id="cd18547">
    <property type="entry name" value="ABC_6TM_Tm288_like"/>
    <property type="match status" value="1"/>
</dbReference>
<dbReference type="PANTHER" id="PTHR43394:SF1">
    <property type="entry name" value="ATP-BINDING CASSETTE SUB-FAMILY B MEMBER 10, MITOCHONDRIAL"/>
    <property type="match status" value="1"/>
</dbReference>
<keyword evidence="3" id="KW-0547">Nucleotide-binding</keyword>
<dbReference type="InterPro" id="IPR011527">
    <property type="entry name" value="ABC1_TM_dom"/>
</dbReference>
<evidence type="ECO:0000256" key="6">
    <source>
        <dbReference type="ARBA" id="ARBA00023136"/>
    </source>
</evidence>
<dbReference type="Pfam" id="PF00005">
    <property type="entry name" value="ABC_tran"/>
    <property type="match status" value="1"/>
</dbReference>
<comment type="subcellular location">
    <subcellularLocation>
        <location evidence="1">Cell membrane</location>
        <topology evidence="1">Multi-pass membrane protein</topology>
    </subcellularLocation>
</comment>
<gene>
    <name evidence="11" type="ORF">ACFQMJ_03080</name>
</gene>
<evidence type="ECO:0000256" key="1">
    <source>
        <dbReference type="ARBA" id="ARBA00004651"/>
    </source>
</evidence>
<dbReference type="InterPro" id="IPR036640">
    <property type="entry name" value="ABC1_TM_sf"/>
</dbReference>
<dbReference type="SUPFAM" id="SSF52540">
    <property type="entry name" value="P-loop containing nucleoside triphosphate hydrolases"/>
    <property type="match status" value="1"/>
</dbReference>
<dbReference type="InterPro" id="IPR003439">
    <property type="entry name" value="ABC_transporter-like_ATP-bd"/>
</dbReference>
<dbReference type="RefSeq" id="WP_378051163.1">
    <property type="nucleotide sequence ID" value="NZ_JBHMDN010000033.1"/>
</dbReference>
<evidence type="ECO:0000259" key="10">
    <source>
        <dbReference type="PROSITE" id="PS50929"/>
    </source>
</evidence>
<dbReference type="Gene3D" id="1.20.1560.10">
    <property type="entry name" value="ABC transporter type 1, transmembrane domain"/>
    <property type="match status" value="1"/>
</dbReference>
<evidence type="ECO:0000256" key="2">
    <source>
        <dbReference type="ARBA" id="ARBA00022692"/>
    </source>
</evidence>
<keyword evidence="12" id="KW-1185">Reference proteome</keyword>
<feature type="transmembrane region" description="Helical" evidence="8">
    <location>
        <begin position="207"/>
        <end position="224"/>
    </location>
</feature>
<feature type="transmembrane region" description="Helical" evidence="8">
    <location>
        <begin position="181"/>
        <end position="201"/>
    </location>
</feature>
<evidence type="ECO:0000256" key="3">
    <source>
        <dbReference type="ARBA" id="ARBA00022741"/>
    </source>
</evidence>